<feature type="domain" description="YhaN AAA" evidence="3">
    <location>
        <begin position="214"/>
        <end position="412"/>
    </location>
</feature>
<feature type="region of interest" description="Disordered" evidence="2">
    <location>
        <begin position="1"/>
        <end position="208"/>
    </location>
</feature>
<feature type="compositionally biased region" description="Basic residues" evidence="2">
    <location>
        <begin position="27"/>
        <end position="38"/>
    </location>
</feature>
<reference evidence="4 5" key="1">
    <citation type="submission" date="2017-03" db="EMBL/GenBank/DDBJ databases">
        <title>Draft genome sequence of Streptomyces scabrisporus NF3, endophyte isolated from Amphipterygium adstringens.</title>
        <authorList>
            <person name="Vazquez M."/>
            <person name="Ceapa C.D."/>
            <person name="Rodriguez Luna D."/>
            <person name="Sanchez Esquivel S."/>
        </authorList>
    </citation>
    <scope>NUCLEOTIDE SEQUENCE [LARGE SCALE GENOMIC DNA]</scope>
    <source>
        <strain evidence="4 5">NF3</strain>
    </source>
</reference>
<comment type="caution">
    <text evidence="4">The sequence shown here is derived from an EMBL/GenBank/DDBJ whole genome shotgun (WGS) entry which is preliminary data.</text>
</comment>
<feature type="compositionally biased region" description="Basic residues" evidence="2">
    <location>
        <begin position="70"/>
        <end position="80"/>
    </location>
</feature>
<keyword evidence="5" id="KW-1185">Reference proteome</keyword>
<feature type="compositionally biased region" description="Basic and acidic residues" evidence="2">
    <location>
        <begin position="166"/>
        <end position="178"/>
    </location>
</feature>
<evidence type="ECO:0000313" key="4">
    <source>
        <dbReference type="EMBL" id="OPC82154.1"/>
    </source>
</evidence>
<evidence type="ECO:0000313" key="5">
    <source>
        <dbReference type="Proteomes" id="UP000190037"/>
    </source>
</evidence>
<organism evidence="4 5">
    <name type="scientific">Embleya scabrispora</name>
    <dbReference type="NCBI Taxonomy" id="159449"/>
    <lineage>
        <taxon>Bacteria</taxon>
        <taxon>Bacillati</taxon>
        <taxon>Actinomycetota</taxon>
        <taxon>Actinomycetes</taxon>
        <taxon>Kitasatosporales</taxon>
        <taxon>Streptomycetaceae</taxon>
        <taxon>Embleya</taxon>
    </lineage>
</organism>
<protein>
    <recommendedName>
        <fullName evidence="3">YhaN AAA domain-containing protein</fullName>
    </recommendedName>
</protein>
<feature type="compositionally biased region" description="Basic residues" evidence="2">
    <location>
        <begin position="47"/>
        <end position="62"/>
    </location>
</feature>
<accession>A0A1T3NZG9</accession>
<dbReference type="EMBL" id="MWQN01000001">
    <property type="protein sequence ID" value="OPC82154.1"/>
    <property type="molecule type" value="Genomic_DNA"/>
</dbReference>
<proteinExistence type="predicted"/>
<dbReference type="Pfam" id="PF13514">
    <property type="entry name" value="AAA_27"/>
    <property type="match status" value="1"/>
</dbReference>
<name>A0A1T3NZG9_9ACTN</name>
<dbReference type="InterPro" id="IPR038734">
    <property type="entry name" value="YhaN_AAA"/>
</dbReference>
<feature type="compositionally biased region" description="Basic residues" evidence="2">
    <location>
        <begin position="179"/>
        <end position="195"/>
    </location>
</feature>
<feature type="coiled-coil region" evidence="1">
    <location>
        <begin position="917"/>
        <end position="965"/>
    </location>
</feature>
<feature type="coiled-coil region" evidence="1">
    <location>
        <begin position="484"/>
        <end position="511"/>
    </location>
</feature>
<feature type="coiled-coil region" evidence="1">
    <location>
        <begin position="797"/>
        <end position="831"/>
    </location>
</feature>
<evidence type="ECO:0000259" key="3">
    <source>
        <dbReference type="Pfam" id="PF13514"/>
    </source>
</evidence>
<dbReference type="SUPFAM" id="SSF52540">
    <property type="entry name" value="P-loop containing nucleoside triphosphate hydrolases"/>
    <property type="match status" value="1"/>
</dbReference>
<dbReference type="InterPro" id="IPR027417">
    <property type="entry name" value="P-loop_NTPase"/>
</dbReference>
<feature type="compositionally biased region" description="Basic and acidic residues" evidence="2">
    <location>
        <begin position="13"/>
        <end position="26"/>
    </location>
</feature>
<dbReference type="Gene3D" id="3.40.50.300">
    <property type="entry name" value="P-loop containing nucleotide triphosphate hydrolases"/>
    <property type="match status" value="2"/>
</dbReference>
<dbReference type="PANTHER" id="PTHR41259:SF1">
    <property type="entry name" value="DOUBLE-STRAND BREAK REPAIR RAD50 ATPASE, PUTATIVE-RELATED"/>
    <property type="match status" value="1"/>
</dbReference>
<evidence type="ECO:0000256" key="2">
    <source>
        <dbReference type="SAM" id="MobiDB-lite"/>
    </source>
</evidence>
<gene>
    <name evidence="4" type="ORF">B4N89_15465</name>
</gene>
<evidence type="ECO:0000256" key="1">
    <source>
        <dbReference type="SAM" id="Coils"/>
    </source>
</evidence>
<dbReference type="Proteomes" id="UP000190037">
    <property type="component" value="Unassembled WGS sequence"/>
</dbReference>
<dbReference type="PANTHER" id="PTHR41259">
    <property type="entry name" value="DOUBLE-STRAND BREAK REPAIR RAD50 ATPASE, PUTATIVE-RELATED"/>
    <property type="match status" value="1"/>
</dbReference>
<keyword evidence="1" id="KW-0175">Coiled coil</keyword>
<sequence length="1381" mass="148833">MDRLPGQHPGPARARDRAQGRDADYRRRPRPGRRRAPRPGRGALGPPRRRRLGRRRCRRRARPGPARPGRAARRGRRPPPRRPGADHRRHRRARGAVARRAPIRVRDPGAGRRVLRSVAGEDPPGDPARRPGRRRVRDADTGGGPGPHGQGTARRPDRAGAAGPNRARDAHAGSEGRRGGHSPRRRGLARRHLRTGRGTAHGAGHRDRRGARVRIDRLDLIAFGCFTDRHIELGAPGVHVISGPNEAGKSTVRHALDQLLYGMDRQTSYDFVHAMRDLKLGALVRDEHGRVLDVVRHKRDRDPLTRADGSVLAEAELTRMLAGVGRDDFRQVFALDHAGLRAGGAELLRGEGDVGRALFESRSSARLGEVLARIEERAAQLYKVRGKNQRINAGLVELGRLRKRVQDDGLAPAVFGEAVEESRRAEEERDRLGRDRSDARVRFERLDRVRQALPVLAKRAELDAALAETSAGGPPVGADAAATLAALDARAAETAAEHARVERELARARAEWAEPGADRDLLAAGAAVDALHADVAAIRDAVEQADHADAEATEARGVAAELLARVRPDRALDDPTAYELPSGVAARVTALRDDLTVCEARLAGAVEQVAHRRARLDAARAACAAIPEPADPAALRALLRSVPGDPVEDVARDERRLAELDHEAADLRARHGLGDPDVCAPDHPARLRLPGREWVADRVGRLLRVRAELDETAAAERALVSEHDGRRRELAVSSLADPPPTPADWAAARAERDRLWTLICASPPLTDDRIDGYERAVAAADEIAEHIARRAEDAVRRGRLEADLAHDERTLARLAEQRAAATERAAELDADWARAWAPSGLPAPDPHDALAVLDAIGELARVEVEARGVRDRLAAGRARVAALVADFRTALAESGAPTGTSTLPALIAQADARRDALADAVREREAAVAAVREAEAELAEAVAESERAEGERAAWERRRHELAGELDLPEGGPDTIAAAVATLAEVAAALGRADEADRRRVRAADRVAEFGARAAEAFLACGRPAPSEPTGRPAFTAVLDLHRELTAARGVEAARTGLAERIAHLERALRAGRDAAARTEAELAALVVASGAADLGDLRAAVERSARVRDLEAALADHRALLSPEVEQEAARYAPDELDVEIEDAARRVEEADAAYAAAGETLGRRRQSLLDLERESVAAARAQEEVAGTVAAIAEDTEEFVRLRLAREVLLRCMEDYRKENQAPVLARAEEVFTALTGGRFDRLLVETEGRKGAPVLRARRAGGAGDAGAGADVLGVDEMSEGTRDQLYLALRLASLDAYADAGRAMPIVLDDVAMTFDDGRTRAMLAVLDAMADRFQVVVFTHHPHLGRLAVDTLAPGRAHVHQLPVHVPPPRAGVPGG</sequence>